<evidence type="ECO:0000313" key="1">
    <source>
        <dbReference type="EMBL" id="MFM9329219.1"/>
    </source>
</evidence>
<comment type="caution">
    <text evidence="1">The sequence shown here is derived from an EMBL/GenBank/DDBJ whole genome shotgun (WGS) entry which is preliminary data.</text>
</comment>
<sequence length="155" mass="16905">MNKILISSCLLGEKVRYNGESKAFIDPRLARWQEEGRLIPVCPEMEGGLPVPRPPAQRRGDRVVTEDGSDVSQAFQLGAQAALALARQHGASVALLKQNSPSCGSRFIHDGSFQGMLIPGEGVTTELLRQHGIAVFGEDQLDEAERMLEEARLPD</sequence>
<evidence type="ECO:0000313" key="2">
    <source>
        <dbReference type="Proteomes" id="UP001631969"/>
    </source>
</evidence>
<protein>
    <submittedName>
        <fullName evidence="1">DUF523 domain-containing protein</fullName>
    </submittedName>
</protein>
<dbReference type="Proteomes" id="UP001631969">
    <property type="component" value="Unassembled WGS sequence"/>
</dbReference>
<name>A0ACC7P0S9_9BACL</name>
<accession>A0ACC7P0S9</accession>
<organism evidence="1 2">
    <name type="scientific">Paenibacillus mesotrionivorans</name>
    <dbReference type="NCBI Taxonomy" id="3160968"/>
    <lineage>
        <taxon>Bacteria</taxon>
        <taxon>Bacillati</taxon>
        <taxon>Bacillota</taxon>
        <taxon>Bacilli</taxon>
        <taxon>Bacillales</taxon>
        <taxon>Paenibacillaceae</taxon>
        <taxon>Paenibacillus</taxon>
    </lineage>
</organism>
<gene>
    <name evidence="1" type="ORF">ACI1P1_13065</name>
</gene>
<dbReference type="EMBL" id="JBJURJ010000007">
    <property type="protein sequence ID" value="MFM9329219.1"/>
    <property type="molecule type" value="Genomic_DNA"/>
</dbReference>
<keyword evidence="2" id="KW-1185">Reference proteome</keyword>
<reference evidence="1" key="1">
    <citation type="submission" date="2024-12" db="EMBL/GenBank/DDBJ databases">
        <authorList>
            <person name="Wu N."/>
        </authorList>
    </citation>
    <scope>NUCLEOTIDE SEQUENCE</scope>
    <source>
        <strain evidence="1">P15</strain>
    </source>
</reference>
<proteinExistence type="predicted"/>